<sequence length="201" mass="22812">MSAPLLSLDAENSQRLINQTLAAHREMIDALSLSDSRARRLAAVNVADREQLQRQATLVRFLSITESFCTERLLIEMEKAMAATSHPGAQVMWEDSHDRAIGTWDSLKQTYKSWLGVDPKLWETLLILAKARNAVAHGYGQLTWKQQRDPNKRRTMEGNFRKFGITMDGTRVVLAEKSIDDSADVCHTFIRSLDEALRIRS</sequence>
<gene>
    <name evidence="1" type="ORF">SAMN05444580_103462</name>
</gene>
<dbReference type="Proteomes" id="UP000199417">
    <property type="component" value="Unassembled WGS sequence"/>
</dbReference>
<dbReference type="EMBL" id="FNAB01000003">
    <property type="protein sequence ID" value="SDD26364.1"/>
    <property type="molecule type" value="Genomic_DNA"/>
</dbReference>
<evidence type="ECO:0008006" key="3">
    <source>
        <dbReference type="Google" id="ProtNLM"/>
    </source>
</evidence>
<dbReference type="STRING" id="168276.SAMN05444580_103462"/>
<evidence type="ECO:0000313" key="2">
    <source>
        <dbReference type="Proteomes" id="UP000199417"/>
    </source>
</evidence>
<accession>A0A1G6TBX8</accession>
<organism evidence="1 2">
    <name type="scientific">Rhodococcus tukisamuensis</name>
    <dbReference type="NCBI Taxonomy" id="168276"/>
    <lineage>
        <taxon>Bacteria</taxon>
        <taxon>Bacillati</taxon>
        <taxon>Actinomycetota</taxon>
        <taxon>Actinomycetes</taxon>
        <taxon>Mycobacteriales</taxon>
        <taxon>Nocardiaceae</taxon>
        <taxon>Rhodococcus</taxon>
    </lineage>
</organism>
<dbReference type="RefSeq" id="WP_072846587.1">
    <property type="nucleotide sequence ID" value="NZ_FNAB01000003.1"/>
</dbReference>
<dbReference type="AlphaFoldDB" id="A0A1G6TBX8"/>
<protein>
    <recommendedName>
        <fullName evidence="3">RiboL-PSP-HEPN domain-containing protein</fullName>
    </recommendedName>
</protein>
<evidence type="ECO:0000313" key="1">
    <source>
        <dbReference type="EMBL" id="SDD26364.1"/>
    </source>
</evidence>
<keyword evidence="2" id="KW-1185">Reference proteome</keyword>
<proteinExistence type="predicted"/>
<reference evidence="1 2" key="1">
    <citation type="submission" date="2016-10" db="EMBL/GenBank/DDBJ databases">
        <authorList>
            <person name="de Groot N.N."/>
        </authorList>
    </citation>
    <scope>NUCLEOTIDE SEQUENCE [LARGE SCALE GENOMIC DNA]</scope>
    <source>
        <strain evidence="1 2">JCM 11308</strain>
    </source>
</reference>
<name>A0A1G6TBX8_9NOCA</name>